<name>A0A1I7WAC0_HETBA</name>
<dbReference type="WBParaSite" id="Hba_01627">
    <property type="protein sequence ID" value="Hba_01627"/>
    <property type="gene ID" value="Hba_01627"/>
</dbReference>
<sequence length="117" mass="13915">MNHKKDINFNRSIVQNNCPKHVILSVGISFNERAFINFVETEVKTKFHLLYQDLLEDYLLSNFRSLYPNGFLSTQDSKMMEYFTKELDCTRVHFHSLDPRRYCTSIHSPESVVFKFI</sequence>
<accession>A0A1I7WAC0</accession>
<evidence type="ECO:0000313" key="2">
    <source>
        <dbReference type="WBParaSite" id="Hba_01627"/>
    </source>
</evidence>
<reference evidence="2" key="1">
    <citation type="submission" date="2016-11" db="UniProtKB">
        <authorList>
            <consortium name="WormBaseParasite"/>
        </authorList>
    </citation>
    <scope>IDENTIFICATION</scope>
</reference>
<evidence type="ECO:0000313" key="1">
    <source>
        <dbReference type="Proteomes" id="UP000095283"/>
    </source>
</evidence>
<proteinExistence type="predicted"/>
<dbReference type="Proteomes" id="UP000095283">
    <property type="component" value="Unplaced"/>
</dbReference>
<protein>
    <submittedName>
        <fullName evidence="2">Uncharacterized protein</fullName>
    </submittedName>
</protein>
<dbReference type="AlphaFoldDB" id="A0A1I7WAC0"/>
<keyword evidence="1" id="KW-1185">Reference proteome</keyword>
<organism evidence="1 2">
    <name type="scientific">Heterorhabditis bacteriophora</name>
    <name type="common">Entomopathogenic nematode worm</name>
    <dbReference type="NCBI Taxonomy" id="37862"/>
    <lineage>
        <taxon>Eukaryota</taxon>
        <taxon>Metazoa</taxon>
        <taxon>Ecdysozoa</taxon>
        <taxon>Nematoda</taxon>
        <taxon>Chromadorea</taxon>
        <taxon>Rhabditida</taxon>
        <taxon>Rhabditina</taxon>
        <taxon>Rhabditomorpha</taxon>
        <taxon>Strongyloidea</taxon>
        <taxon>Heterorhabditidae</taxon>
        <taxon>Heterorhabditis</taxon>
    </lineage>
</organism>